<sequence>MSSRIQGNLSYRNYIVNSKVKYGKKGGKCGGTYELVREVPDLALYC</sequence>
<evidence type="ECO:0000313" key="2">
    <source>
        <dbReference type="WBParaSite" id="SPAL_0000972600.1"/>
    </source>
</evidence>
<keyword evidence="1" id="KW-1185">Reference proteome</keyword>
<dbReference type="AlphaFoldDB" id="A0A0N5BV61"/>
<organism evidence="1 2">
    <name type="scientific">Strongyloides papillosus</name>
    <name type="common">Intestinal threadworm</name>
    <dbReference type="NCBI Taxonomy" id="174720"/>
    <lineage>
        <taxon>Eukaryota</taxon>
        <taxon>Metazoa</taxon>
        <taxon>Ecdysozoa</taxon>
        <taxon>Nematoda</taxon>
        <taxon>Chromadorea</taxon>
        <taxon>Rhabditida</taxon>
        <taxon>Tylenchina</taxon>
        <taxon>Panagrolaimomorpha</taxon>
        <taxon>Strongyloidoidea</taxon>
        <taxon>Strongyloididae</taxon>
        <taxon>Strongyloides</taxon>
    </lineage>
</organism>
<proteinExistence type="predicted"/>
<dbReference type="WBParaSite" id="SPAL_0000972600.1">
    <property type="protein sequence ID" value="SPAL_0000972600.1"/>
    <property type="gene ID" value="SPAL_0000972600"/>
</dbReference>
<accession>A0A0N5BV61</accession>
<reference evidence="2" key="1">
    <citation type="submission" date="2017-02" db="UniProtKB">
        <authorList>
            <consortium name="WormBaseParasite"/>
        </authorList>
    </citation>
    <scope>IDENTIFICATION</scope>
</reference>
<dbReference type="Proteomes" id="UP000046392">
    <property type="component" value="Unplaced"/>
</dbReference>
<evidence type="ECO:0000313" key="1">
    <source>
        <dbReference type="Proteomes" id="UP000046392"/>
    </source>
</evidence>
<name>A0A0N5BV61_STREA</name>
<protein>
    <submittedName>
        <fullName evidence="2">Uncharacterized protein</fullName>
    </submittedName>
</protein>